<dbReference type="InterPro" id="IPR013025">
    <property type="entry name" value="Ribosomal_uL23-like"/>
</dbReference>
<reference evidence="5 6" key="1">
    <citation type="journal article" date="2012" name="Science">
        <title>The Paleozoic origin of enzymatic lignin decomposition reconstructed from 31 fungal genomes.</title>
        <authorList>
            <person name="Floudas D."/>
            <person name="Binder M."/>
            <person name="Riley R."/>
            <person name="Barry K."/>
            <person name="Blanchette R.A."/>
            <person name="Henrissat B."/>
            <person name="Martinez A.T."/>
            <person name="Otillar R."/>
            <person name="Spatafora J.W."/>
            <person name="Yadav J.S."/>
            <person name="Aerts A."/>
            <person name="Benoit I."/>
            <person name="Boyd A."/>
            <person name="Carlson A."/>
            <person name="Copeland A."/>
            <person name="Coutinho P.M."/>
            <person name="de Vries R.P."/>
            <person name="Ferreira P."/>
            <person name="Findley K."/>
            <person name="Foster B."/>
            <person name="Gaskell J."/>
            <person name="Glotzer D."/>
            <person name="Gorecki P."/>
            <person name="Heitman J."/>
            <person name="Hesse C."/>
            <person name="Hori C."/>
            <person name="Igarashi K."/>
            <person name="Jurgens J.A."/>
            <person name="Kallen N."/>
            <person name="Kersten P."/>
            <person name="Kohler A."/>
            <person name="Kuees U."/>
            <person name="Kumar T.K.A."/>
            <person name="Kuo A."/>
            <person name="LaButti K."/>
            <person name="Larrondo L.F."/>
            <person name="Lindquist E."/>
            <person name="Ling A."/>
            <person name="Lombard V."/>
            <person name="Lucas S."/>
            <person name="Lundell T."/>
            <person name="Martin R."/>
            <person name="McLaughlin D.J."/>
            <person name="Morgenstern I."/>
            <person name="Morin E."/>
            <person name="Murat C."/>
            <person name="Nagy L.G."/>
            <person name="Nolan M."/>
            <person name="Ohm R.A."/>
            <person name="Patyshakuliyeva A."/>
            <person name="Rokas A."/>
            <person name="Ruiz-Duenas F.J."/>
            <person name="Sabat G."/>
            <person name="Salamov A."/>
            <person name="Samejima M."/>
            <person name="Schmutz J."/>
            <person name="Slot J.C."/>
            <person name="St John F."/>
            <person name="Stenlid J."/>
            <person name="Sun H."/>
            <person name="Sun S."/>
            <person name="Syed K."/>
            <person name="Tsang A."/>
            <person name="Wiebenga A."/>
            <person name="Young D."/>
            <person name="Pisabarro A."/>
            <person name="Eastwood D.C."/>
            <person name="Martin F."/>
            <person name="Cullen D."/>
            <person name="Grigoriev I.V."/>
            <person name="Hibbett D.S."/>
        </authorList>
    </citation>
    <scope>NUCLEOTIDE SEQUENCE [LARGE SCALE GENOMIC DNA]</scope>
    <source>
        <strain evidence="5 6">DJM-731 SS1</strain>
    </source>
</reference>
<evidence type="ECO:0000256" key="3">
    <source>
        <dbReference type="ARBA" id="ARBA00023274"/>
    </source>
</evidence>
<dbReference type="InterPro" id="IPR012678">
    <property type="entry name" value="Ribosomal_uL23/eL15/eS24_sf"/>
</dbReference>
<dbReference type="HOGENOM" id="CLU_073162_0_0_1"/>
<keyword evidence="6" id="KW-1185">Reference proteome</keyword>
<dbReference type="GeneID" id="63687309"/>
<dbReference type="GO" id="GO:0005762">
    <property type="term" value="C:mitochondrial large ribosomal subunit"/>
    <property type="evidence" value="ECO:0007669"/>
    <property type="project" value="TreeGrafter"/>
</dbReference>
<evidence type="ECO:0000256" key="2">
    <source>
        <dbReference type="ARBA" id="ARBA00022980"/>
    </source>
</evidence>
<dbReference type="SUPFAM" id="SSF54189">
    <property type="entry name" value="Ribosomal proteins S24e, L23 and L15e"/>
    <property type="match status" value="1"/>
</dbReference>
<dbReference type="OrthoDB" id="275582at2759"/>
<name>M5GEU1_DACPD</name>
<dbReference type="EMBL" id="JH795859">
    <property type="protein sequence ID" value="EJU03588.1"/>
    <property type="molecule type" value="Genomic_DNA"/>
</dbReference>
<gene>
    <name evidence="5" type="ORF">DACRYDRAFT_21129</name>
</gene>
<dbReference type="RefSeq" id="XP_040630482.1">
    <property type="nucleotide sequence ID" value="XM_040772247.1"/>
</dbReference>
<dbReference type="AlphaFoldDB" id="M5GEU1"/>
<evidence type="ECO:0000313" key="5">
    <source>
        <dbReference type="EMBL" id="EJU03588.1"/>
    </source>
</evidence>
<dbReference type="PANTHER" id="PTHR12059">
    <property type="entry name" value="RIBOSOMAL PROTEIN L23-RELATED"/>
    <property type="match status" value="1"/>
</dbReference>
<dbReference type="PANTHER" id="PTHR12059:SF5">
    <property type="entry name" value="LARGE RIBOSOMAL SUBUNIT PROTEIN UL23M"/>
    <property type="match status" value="1"/>
</dbReference>
<evidence type="ECO:0000256" key="1">
    <source>
        <dbReference type="ARBA" id="ARBA00006700"/>
    </source>
</evidence>
<protein>
    <recommendedName>
        <fullName evidence="4">Large ribosomal subunit protein uL23m</fullName>
    </recommendedName>
</protein>
<proteinExistence type="inferred from homology"/>
<evidence type="ECO:0000313" key="6">
    <source>
        <dbReference type="Proteomes" id="UP000030653"/>
    </source>
</evidence>
<organism evidence="5 6">
    <name type="scientific">Dacryopinax primogenitus (strain DJM 731)</name>
    <name type="common">Brown rot fungus</name>
    <dbReference type="NCBI Taxonomy" id="1858805"/>
    <lineage>
        <taxon>Eukaryota</taxon>
        <taxon>Fungi</taxon>
        <taxon>Dikarya</taxon>
        <taxon>Basidiomycota</taxon>
        <taxon>Agaricomycotina</taxon>
        <taxon>Dacrymycetes</taxon>
        <taxon>Dacrymycetales</taxon>
        <taxon>Dacrymycetaceae</taxon>
        <taxon>Dacryopinax</taxon>
    </lineage>
</organism>
<evidence type="ECO:0000256" key="4">
    <source>
        <dbReference type="ARBA" id="ARBA00039977"/>
    </source>
</evidence>
<dbReference type="Gene3D" id="3.30.70.330">
    <property type="match status" value="1"/>
</dbReference>
<keyword evidence="3" id="KW-0687">Ribonucleoprotein</keyword>
<dbReference type="GO" id="GO:0003735">
    <property type="term" value="F:structural constituent of ribosome"/>
    <property type="evidence" value="ECO:0007669"/>
    <property type="project" value="InterPro"/>
</dbReference>
<dbReference type="STRING" id="1858805.M5GEU1"/>
<dbReference type="InterPro" id="IPR012677">
    <property type="entry name" value="Nucleotide-bd_a/b_plait_sf"/>
</dbReference>
<sequence length="355" mass="40784">MLLQALTRLEASSSRALLHIRPLPATCRRTYALKVPQPPAEGKEASPFTTSPRAVRLRRHRFGTGEVVEVDGVKMSDADHRRWQWLVQQDKIPAGVTLKAWLAERYAWRSRIRGVKYSRREPTTVNPLSDAMGGKTKVDADGKVVEGAEGVETSEGAVTEEELQHHLSLKPKEIVGQRIYMPNFIVRLVRNTTPPGKPYDPYMATFRIPRGLTKMDIKSYLWAVYGVETTFVRTENFISQIVRSLDGGKKMRMSRRTYKRALVGLVEPFYYPAAKEDMTTEERKEREQWEEENFQKTWMEKMQKEHQAKVRGWKPKGDMTGARSKILREILRRRAEREGLAIPLGSYRPAETAEA</sequence>
<comment type="similarity">
    <text evidence="1">Belongs to the universal ribosomal protein uL23 family.</text>
</comment>
<dbReference type="GO" id="GO:0032543">
    <property type="term" value="P:mitochondrial translation"/>
    <property type="evidence" value="ECO:0007669"/>
    <property type="project" value="TreeGrafter"/>
</dbReference>
<keyword evidence="2" id="KW-0689">Ribosomal protein</keyword>
<accession>M5GEU1</accession>
<dbReference type="Proteomes" id="UP000030653">
    <property type="component" value="Unassembled WGS sequence"/>
</dbReference>